<protein>
    <submittedName>
        <fullName evidence="1">Uncharacterized protein</fullName>
    </submittedName>
</protein>
<sequence>MVQPIVPKILAAELPIPRNLGTFDSCSPFYFYFPCISRAMVMSQTPRRSPSASVEHYHSPSLNGCNLPATWQEGKRNDINRLLAIGDATLFSAARHLECSYIPFLRKNSSPATHCGHGALPSVSDSFVVEQSHDSATPFLLPLLPHDPVASSASSSA</sequence>
<reference evidence="1 2" key="1">
    <citation type="journal article" date="2014" name="Agronomy (Basel)">
        <title>A Draft Genome Sequence for Ensete ventricosum, the Drought-Tolerant Tree Against Hunger.</title>
        <authorList>
            <person name="Harrison J."/>
            <person name="Moore K.A."/>
            <person name="Paszkiewicz K."/>
            <person name="Jones T."/>
            <person name="Grant M."/>
            <person name="Ambacheew D."/>
            <person name="Muzemil S."/>
            <person name="Studholme D.J."/>
        </authorList>
    </citation>
    <scope>NUCLEOTIDE SEQUENCE [LARGE SCALE GENOMIC DNA]</scope>
</reference>
<evidence type="ECO:0000313" key="2">
    <source>
        <dbReference type="Proteomes" id="UP000287651"/>
    </source>
</evidence>
<dbReference type="EMBL" id="AMZH03006789">
    <property type="protein sequence ID" value="RRT62933.1"/>
    <property type="molecule type" value="Genomic_DNA"/>
</dbReference>
<gene>
    <name evidence="1" type="ORF">B296_00016468</name>
</gene>
<accession>A0A426ZG36</accession>
<proteinExistence type="predicted"/>
<dbReference type="AlphaFoldDB" id="A0A426ZG36"/>
<organism evidence="1 2">
    <name type="scientific">Ensete ventricosum</name>
    <name type="common">Abyssinian banana</name>
    <name type="synonym">Musa ensete</name>
    <dbReference type="NCBI Taxonomy" id="4639"/>
    <lineage>
        <taxon>Eukaryota</taxon>
        <taxon>Viridiplantae</taxon>
        <taxon>Streptophyta</taxon>
        <taxon>Embryophyta</taxon>
        <taxon>Tracheophyta</taxon>
        <taxon>Spermatophyta</taxon>
        <taxon>Magnoliopsida</taxon>
        <taxon>Liliopsida</taxon>
        <taxon>Zingiberales</taxon>
        <taxon>Musaceae</taxon>
        <taxon>Ensete</taxon>
    </lineage>
</organism>
<dbReference type="Proteomes" id="UP000287651">
    <property type="component" value="Unassembled WGS sequence"/>
</dbReference>
<evidence type="ECO:0000313" key="1">
    <source>
        <dbReference type="EMBL" id="RRT62933.1"/>
    </source>
</evidence>
<name>A0A426ZG36_ENSVE</name>
<comment type="caution">
    <text evidence="1">The sequence shown here is derived from an EMBL/GenBank/DDBJ whole genome shotgun (WGS) entry which is preliminary data.</text>
</comment>